<sequence length="51" mass="5751">MPIFFFYVMVHAPLVIWTVAMEEHVAFYRGSGSAYQSAASVDQLKGQLQEV</sequence>
<proteinExistence type="predicted"/>
<evidence type="ECO:0000313" key="2">
    <source>
        <dbReference type="Proteomes" id="UP000730739"/>
    </source>
</evidence>
<name>A0ABS4R7C5_9HYPH</name>
<dbReference type="Proteomes" id="UP000730739">
    <property type="component" value="Unassembled WGS sequence"/>
</dbReference>
<comment type="caution">
    <text evidence="1">The sequence shown here is derived from an EMBL/GenBank/DDBJ whole genome shotgun (WGS) entry which is preliminary data.</text>
</comment>
<gene>
    <name evidence="1" type="ORF">J2Z31_005346</name>
</gene>
<dbReference type="EMBL" id="JAGILA010000009">
    <property type="protein sequence ID" value="MBP2238805.1"/>
    <property type="molecule type" value="Genomic_DNA"/>
</dbReference>
<protein>
    <submittedName>
        <fullName evidence="1">Uncharacterized protein</fullName>
    </submittedName>
</protein>
<organism evidence="1 2">
    <name type="scientific">Sinorhizobium kostiense</name>
    <dbReference type="NCBI Taxonomy" id="76747"/>
    <lineage>
        <taxon>Bacteria</taxon>
        <taxon>Pseudomonadati</taxon>
        <taxon>Pseudomonadota</taxon>
        <taxon>Alphaproteobacteria</taxon>
        <taxon>Hyphomicrobiales</taxon>
        <taxon>Rhizobiaceae</taxon>
        <taxon>Sinorhizobium/Ensifer group</taxon>
        <taxon>Sinorhizobium</taxon>
    </lineage>
</organism>
<evidence type="ECO:0000313" key="1">
    <source>
        <dbReference type="EMBL" id="MBP2238805.1"/>
    </source>
</evidence>
<reference evidence="1 2" key="1">
    <citation type="submission" date="2021-03" db="EMBL/GenBank/DDBJ databases">
        <title>Genomic Encyclopedia of Type Strains, Phase IV (KMG-IV): sequencing the most valuable type-strain genomes for metagenomic binning, comparative biology and taxonomic classification.</title>
        <authorList>
            <person name="Goeker M."/>
        </authorList>
    </citation>
    <scope>NUCLEOTIDE SEQUENCE [LARGE SCALE GENOMIC DNA]</scope>
    <source>
        <strain evidence="1 2">DSM 13372</strain>
    </source>
</reference>
<accession>A0ABS4R7C5</accession>
<keyword evidence="2" id="KW-1185">Reference proteome</keyword>